<name>A0A0R3R2G5_9BILA</name>
<sequence length="65" mass="7428">MNQTTNLYSLLTKSKYILYTMEIYIYKYKRNYSSSSSSSPCGRIVISRTVAFAIAPSKTFNKAIL</sequence>
<dbReference type="AlphaFoldDB" id="A0A0R3R2G5"/>
<dbReference type="WBParaSite" id="BTMF_0001420501-mRNA-1">
    <property type="protein sequence ID" value="BTMF_0001420501-mRNA-1"/>
    <property type="gene ID" value="BTMF_0001420501"/>
</dbReference>
<evidence type="ECO:0000313" key="1">
    <source>
        <dbReference type="WBParaSite" id="BTMF_0001420501-mRNA-1"/>
    </source>
</evidence>
<organism evidence="1">
    <name type="scientific">Brugia timori</name>
    <dbReference type="NCBI Taxonomy" id="42155"/>
    <lineage>
        <taxon>Eukaryota</taxon>
        <taxon>Metazoa</taxon>
        <taxon>Ecdysozoa</taxon>
        <taxon>Nematoda</taxon>
        <taxon>Chromadorea</taxon>
        <taxon>Rhabditida</taxon>
        <taxon>Spirurina</taxon>
        <taxon>Spiruromorpha</taxon>
        <taxon>Filarioidea</taxon>
        <taxon>Onchocercidae</taxon>
        <taxon>Brugia</taxon>
    </lineage>
</organism>
<accession>A0A0R3R2G5</accession>
<protein>
    <submittedName>
        <fullName evidence="1">Uncharacterized protein</fullName>
    </submittedName>
</protein>
<reference evidence="1" key="1">
    <citation type="submission" date="2017-02" db="UniProtKB">
        <authorList>
            <consortium name="WormBaseParasite"/>
        </authorList>
    </citation>
    <scope>IDENTIFICATION</scope>
</reference>
<proteinExistence type="predicted"/>